<feature type="compositionally biased region" description="Polar residues" evidence="1">
    <location>
        <begin position="385"/>
        <end position="396"/>
    </location>
</feature>
<gene>
    <name evidence="2" type="ORF">PSTT_08481</name>
</gene>
<evidence type="ECO:0000313" key="2">
    <source>
        <dbReference type="EMBL" id="POW07113.1"/>
    </source>
</evidence>
<feature type="non-terminal residue" evidence="2">
    <location>
        <position position="796"/>
    </location>
</feature>
<keyword evidence="3" id="KW-1185">Reference proteome</keyword>
<feature type="region of interest" description="Disordered" evidence="1">
    <location>
        <begin position="242"/>
        <end position="396"/>
    </location>
</feature>
<organism evidence="2 3">
    <name type="scientific">Puccinia striiformis</name>
    <dbReference type="NCBI Taxonomy" id="27350"/>
    <lineage>
        <taxon>Eukaryota</taxon>
        <taxon>Fungi</taxon>
        <taxon>Dikarya</taxon>
        <taxon>Basidiomycota</taxon>
        <taxon>Pucciniomycotina</taxon>
        <taxon>Pucciniomycetes</taxon>
        <taxon>Pucciniales</taxon>
        <taxon>Pucciniaceae</taxon>
        <taxon>Puccinia</taxon>
    </lineage>
</organism>
<accession>A0A2S4VC46</accession>
<dbReference type="Proteomes" id="UP000239156">
    <property type="component" value="Unassembled WGS sequence"/>
</dbReference>
<dbReference type="VEuPathDB" id="FungiDB:PSTT_08481"/>
<feature type="compositionally biased region" description="Low complexity" evidence="1">
    <location>
        <begin position="308"/>
        <end position="323"/>
    </location>
</feature>
<reference evidence="2" key="1">
    <citation type="submission" date="2017-12" db="EMBL/GenBank/DDBJ databases">
        <title>Gene loss provides genomic basis for host adaptation in cereal stripe rust fungi.</title>
        <authorList>
            <person name="Xia C."/>
        </authorList>
    </citation>
    <scope>NUCLEOTIDE SEQUENCE [LARGE SCALE GENOMIC DNA]</scope>
    <source>
        <strain evidence="2">93-210</strain>
    </source>
</reference>
<dbReference type="AlphaFoldDB" id="A0A2S4VC46"/>
<dbReference type="VEuPathDB" id="FungiDB:PSHT_14533"/>
<feature type="compositionally biased region" description="Polar residues" evidence="1">
    <location>
        <begin position="84"/>
        <end position="107"/>
    </location>
</feature>
<evidence type="ECO:0000256" key="1">
    <source>
        <dbReference type="SAM" id="MobiDB-lite"/>
    </source>
</evidence>
<sequence length="796" mass="87659">MTDKAIAAVALPLSVRNSLMTSNCKAGRLVYHFAEILDNASVDDSHRSILADMLQYYIEQFKKAACDLWTDRANISEGELLNQATPLPTSQLPGKAQQQSSAGLNSRKNGEETNLPGSGKARYNRPQRDPTPDHDRTSSSINVNFSWLTNTFPGALQPIDTRSSPQSQDFTIFYTPNILFVTRLISRPSPSDPFGGTLHSANTNLNQLNSDVASSSIPIPRSDNLASVSPLSGSGSATTLTLLPSGKTLPPRALQPTAEIPAEVTRSTDLIGTPKRRRAGSSYSDSSLSSQGQINQDRRGGLFRGDQLSRLPSTSPLSSPEPSKGLNPKSHLNGPEHKKQRAPVTKRSSLTDNPPPKPALRKADSDKPKSKARPTVKQLAAKSKGNASGKTSTKRQTAASLFGLSKQLSQNSTTSNRNVDVEENHSASRVAAESQFPFLRLTSGAFERLHYWEQTKNKPADPFKTPKFIANADMIISQLPKIPGRRIRTRPAIARRLIETSPADPLLGSSFINREALSTNHPAYQKVLRHPLYPCLSFTQEPLSHGWSRMIATLADIQSILTSERLRLTLASLEGINGQSEDALLKVHTYFQDLAASFNVRKTTQPLNPNIPKDYFGSHGGMAYFFEYVASALCALISFRLDDAEKGRKQPFILSKATNEKKSNCLTKGLACLSQLLVIGPGAIFSQPTARDLCPQWKSSMLLEFGAIAVESKLKNFHEPSRPIWNPFGNTRLHILETFAQMGFGREIPINWTNLLKVFEEKFSASRLANIIWEDIVLITDRELTEDDRVEWADKL</sequence>
<feature type="compositionally biased region" description="Low complexity" evidence="1">
    <location>
        <begin position="281"/>
        <end position="290"/>
    </location>
</feature>
<feature type="region of interest" description="Disordered" evidence="1">
    <location>
        <begin position="84"/>
        <end position="140"/>
    </location>
</feature>
<protein>
    <submittedName>
        <fullName evidence="2">Uncharacterized protein</fullName>
    </submittedName>
</protein>
<comment type="caution">
    <text evidence="2">The sequence shown here is derived from an EMBL/GenBank/DDBJ whole genome shotgun (WGS) entry which is preliminary data.</text>
</comment>
<evidence type="ECO:0000313" key="3">
    <source>
        <dbReference type="Proteomes" id="UP000239156"/>
    </source>
</evidence>
<name>A0A2S4VC46_9BASI</name>
<proteinExistence type="predicted"/>
<dbReference type="EMBL" id="PKSL01000078">
    <property type="protein sequence ID" value="POW07113.1"/>
    <property type="molecule type" value="Genomic_DNA"/>
</dbReference>
<feature type="compositionally biased region" description="Basic and acidic residues" evidence="1">
    <location>
        <begin position="126"/>
        <end position="137"/>
    </location>
</feature>